<sequence>MLTIPRESNLFKYTDDDYYHNPHSNSLINFNSNHQQHQNSQSTHTFLNDQLDIEHKSIEVIEHEYLNKNIITNTTINKLNVSEDSRNCLTPIVSTITLTNLDQNHQHHSNHQSNQSVIKDISSIITSSSLDISGSNSTSLSSSYIDYRPSNSNINERLFHTSEFSNNIHNNNNNNNNRYPLYNLPFSMEYCSNKLIQQNDEWNRIFTSEKINYYHHNQNSDIIDHHNNNSGNNNELDKKEVQIMRNKKSDFILIRQRNRRKPRILFSQTQIYELERRFKQQRYLSAQEREQMANNLKMSAQQNFENTLLYMVEFEKKGSINSKKNVLTTINSVYNDQALYRQSSLINHQPHVQCINDYQNSVSKTNEFNTRHSNSDQQNNAYSNYYLHNQNNDIIDHHHNNNGNNNNNELDKKEVQIMRNKKSDFILIRQRNRRKPRILFSQTQIYELERRFKQQRYLSAQEREQMANNLKMSAQQVKIWFQNRRYKLKRQVQDKNLEEASALHHHLQTYSIPLLQQSTELCNHATSITNSSLYNIVNQVDDVYHQIQNRTLFSELNTYEWANIFSKTYNNNTTTSVTTTDITNNSSNNISYSIESGFSNPLINSDKTFSSLTNFNGERSTKYPSQFSSLSNYSDSKSLPHHFNENTVTDLSYPTHQTRSTLPSLLPLSRVHQFHLDFDLTNESSFLSTHNEQKFNHPNTSLSQLEYTHEQNNSDDNNVTNRFTNNVDVIDINRDNSIIKNNCSYNNNNDSTEVLNSNSSLNNITPQLDLSVSFLNNFKNQSNQSFNNIVHSDLYDNYFMMKKHLQSLTTSSQFTSTITTGFPLISSTTSITTQSSIITDIPNTTEPYMKLEQLNHNHNCLPNHLLFTSNLSNHSNNEFIKSTINDHSESNHTTNNILPLSIYNEELKDNQFSNSINKMNLQYQTVLNVAKAAFQYENLILNTKQPLFTNHTILNINEQKNNEEMIDYHKKQTNNHDDDEEEEEDDDDDDDHECIVYHEYQ</sequence>
<dbReference type="SMART" id="SM00389">
    <property type="entry name" value="HOX"/>
    <property type="match status" value="2"/>
</dbReference>
<protein>
    <recommendedName>
        <fullName evidence="9">Homeobox domain-containing protein</fullName>
    </recommendedName>
</protein>
<dbReference type="CDD" id="cd00086">
    <property type="entry name" value="homeodomain"/>
    <property type="match status" value="2"/>
</dbReference>
<keyword evidence="4 6" id="KW-0371">Homeobox</keyword>
<dbReference type="InterPro" id="IPR017970">
    <property type="entry name" value="Homeobox_CS"/>
</dbReference>
<dbReference type="SUPFAM" id="SSF46689">
    <property type="entry name" value="Homeodomain-like"/>
    <property type="match status" value="2"/>
</dbReference>
<reference evidence="10 11" key="1">
    <citation type="journal article" date="2019" name="PLoS Pathog.">
        <title>Genome sequence of the bovine parasite Schistosoma bovis Tanzania.</title>
        <authorList>
            <person name="Oey H."/>
            <person name="Zakrzewski M."/>
            <person name="Gobert G."/>
            <person name="Gravermann K."/>
            <person name="Stoye J."/>
            <person name="Jones M."/>
            <person name="Mcmanus D."/>
            <person name="Krause L."/>
        </authorList>
    </citation>
    <scope>NUCLEOTIDE SEQUENCE [LARGE SCALE GENOMIC DNA]</scope>
    <source>
        <strain evidence="10 11">TAN1997</strain>
    </source>
</reference>
<evidence type="ECO:0000313" key="10">
    <source>
        <dbReference type="EMBL" id="RTG86024.1"/>
    </source>
</evidence>
<evidence type="ECO:0000256" key="7">
    <source>
        <dbReference type="RuleBase" id="RU000682"/>
    </source>
</evidence>
<dbReference type="Gene3D" id="1.10.10.60">
    <property type="entry name" value="Homeodomain-like"/>
    <property type="match status" value="2"/>
</dbReference>
<dbReference type="Pfam" id="PF00046">
    <property type="entry name" value="Homeodomain"/>
    <property type="match status" value="2"/>
</dbReference>
<dbReference type="PANTHER" id="PTHR24340">
    <property type="entry name" value="HOMEOBOX PROTEIN NKX"/>
    <property type="match status" value="1"/>
</dbReference>
<feature type="domain" description="Homeobox" evidence="9">
    <location>
        <begin position="257"/>
        <end position="302"/>
    </location>
</feature>
<feature type="region of interest" description="Disordered" evidence="8">
    <location>
        <begin position="968"/>
        <end position="1001"/>
    </location>
</feature>
<evidence type="ECO:0000256" key="5">
    <source>
        <dbReference type="ARBA" id="ARBA00023242"/>
    </source>
</evidence>
<comment type="subcellular location">
    <subcellularLocation>
        <location evidence="1 6 7">Nucleus</location>
    </subcellularLocation>
</comment>
<dbReference type="PROSITE" id="PS00027">
    <property type="entry name" value="HOMEOBOX_1"/>
    <property type="match status" value="1"/>
</dbReference>
<proteinExistence type="predicted"/>
<feature type="domain" description="Homeobox" evidence="9">
    <location>
        <begin position="431"/>
        <end position="491"/>
    </location>
</feature>
<evidence type="ECO:0000259" key="9">
    <source>
        <dbReference type="PROSITE" id="PS50071"/>
    </source>
</evidence>
<dbReference type="PROSITE" id="PS50071">
    <property type="entry name" value="HOMEOBOX_2"/>
    <property type="match status" value="2"/>
</dbReference>
<dbReference type="Proteomes" id="UP000290809">
    <property type="component" value="Unassembled WGS sequence"/>
</dbReference>
<keyword evidence="3 6" id="KW-0238">DNA-binding</keyword>
<evidence type="ECO:0000256" key="3">
    <source>
        <dbReference type="ARBA" id="ARBA00023125"/>
    </source>
</evidence>
<dbReference type="EMBL" id="QMKO01001871">
    <property type="protein sequence ID" value="RTG86024.1"/>
    <property type="molecule type" value="Genomic_DNA"/>
</dbReference>
<name>A0A430QEC0_SCHBO</name>
<dbReference type="GO" id="GO:0005634">
    <property type="term" value="C:nucleus"/>
    <property type="evidence" value="ECO:0007669"/>
    <property type="project" value="UniProtKB-SubCell"/>
</dbReference>
<keyword evidence="5 6" id="KW-0539">Nucleus</keyword>
<dbReference type="GO" id="GO:0000978">
    <property type="term" value="F:RNA polymerase II cis-regulatory region sequence-specific DNA binding"/>
    <property type="evidence" value="ECO:0007669"/>
    <property type="project" value="TreeGrafter"/>
</dbReference>
<gene>
    <name evidence="10" type="ORF">DC041_0010522</name>
</gene>
<feature type="DNA-binding region" description="Homeobox" evidence="6">
    <location>
        <begin position="259"/>
        <end position="303"/>
    </location>
</feature>
<dbReference type="GO" id="GO:0000981">
    <property type="term" value="F:DNA-binding transcription factor activity, RNA polymerase II-specific"/>
    <property type="evidence" value="ECO:0007669"/>
    <property type="project" value="InterPro"/>
</dbReference>
<dbReference type="AlphaFoldDB" id="A0A430QEC0"/>
<evidence type="ECO:0000313" key="11">
    <source>
        <dbReference type="Proteomes" id="UP000290809"/>
    </source>
</evidence>
<dbReference type="PANTHER" id="PTHR24340:SF41">
    <property type="entry name" value="MUSCLE-SPECIFIC HOMEOBOX PROTEIN TINMAN-RELATED"/>
    <property type="match status" value="1"/>
</dbReference>
<dbReference type="STRING" id="6184.A0A430QEC0"/>
<feature type="DNA-binding region" description="Homeobox" evidence="6">
    <location>
        <begin position="433"/>
        <end position="492"/>
    </location>
</feature>
<evidence type="ECO:0000256" key="4">
    <source>
        <dbReference type="ARBA" id="ARBA00023155"/>
    </source>
</evidence>
<evidence type="ECO:0000256" key="1">
    <source>
        <dbReference type="ARBA" id="ARBA00004123"/>
    </source>
</evidence>
<dbReference type="InterPro" id="IPR050394">
    <property type="entry name" value="Homeobox_NK-like"/>
</dbReference>
<evidence type="ECO:0000256" key="2">
    <source>
        <dbReference type="ARBA" id="ARBA00022473"/>
    </source>
</evidence>
<evidence type="ECO:0000256" key="8">
    <source>
        <dbReference type="SAM" id="MobiDB-lite"/>
    </source>
</evidence>
<dbReference type="GO" id="GO:0030154">
    <property type="term" value="P:cell differentiation"/>
    <property type="evidence" value="ECO:0007669"/>
    <property type="project" value="TreeGrafter"/>
</dbReference>
<evidence type="ECO:0000256" key="6">
    <source>
        <dbReference type="PROSITE-ProRule" id="PRU00108"/>
    </source>
</evidence>
<keyword evidence="2" id="KW-0217">Developmental protein</keyword>
<feature type="compositionally biased region" description="Acidic residues" evidence="8">
    <location>
        <begin position="977"/>
        <end position="992"/>
    </location>
</feature>
<comment type="caution">
    <text evidence="10">The sequence shown here is derived from an EMBL/GenBank/DDBJ whole genome shotgun (WGS) entry which is preliminary data.</text>
</comment>
<keyword evidence="11" id="KW-1185">Reference proteome</keyword>
<dbReference type="InterPro" id="IPR001356">
    <property type="entry name" value="HD"/>
</dbReference>
<organism evidence="10 11">
    <name type="scientific">Schistosoma bovis</name>
    <name type="common">Blood fluke</name>
    <dbReference type="NCBI Taxonomy" id="6184"/>
    <lineage>
        <taxon>Eukaryota</taxon>
        <taxon>Metazoa</taxon>
        <taxon>Spiralia</taxon>
        <taxon>Lophotrochozoa</taxon>
        <taxon>Platyhelminthes</taxon>
        <taxon>Trematoda</taxon>
        <taxon>Digenea</taxon>
        <taxon>Strigeidida</taxon>
        <taxon>Schistosomatoidea</taxon>
        <taxon>Schistosomatidae</taxon>
        <taxon>Schistosoma</taxon>
    </lineage>
</organism>
<dbReference type="InterPro" id="IPR009057">
    <property type="entry name" value="Homeodomain-like_sf"/>
</dbReference>
<accession>A0A430QEC0</accession>